<dbReference type="AlphaFoldDB" id="A0A495XZX1"/>
<name>A0A495XZX1_9MICO</name>
<dbReference type="GO" id="GO:0051537">
    <property type="term" value="F:2 iron, 2 sulfur cluster binding"/>
    <property type="evidence" value="ECO:0007669"/>
    <property type="project" value="InterPro"/>
</dbReference>
<proteinExistence type="predicted"/>
<dbReference type="EMBL" id="JACHVT010000002">
    <property type="protein sequence ID" value="MBB2985523.1"/>
    <property type="molecule type" value="Genomic_DNA"/>
</dbReference>
<evidence type="ECO:0000313" key="3">
    <source>
        <dbReference type="EMBL" id="RKT78276.1"/>
    </source>
</evidence>
<evidence type="ECO:0000259" key="1">
    <source>
        <dbReference type="Pfam" id="PF11575"/>
    </source>
</evidence>
<evidence type="ECO:0000313" key="5">
    <source>
        <dbReference type="Proteomes" id="UP000590811"/>
    </source>
</evidence>
<keyword evidence="4" id="KW-1185">Reference proteome</keyword>
<feature type="domain" description="Ferric siderophore reductase C-terminal" evidence="1">
    <location>
        <begin position="219"/>
        <end position="239"/>
    </location>
</feature>
<accession>A0A495XZX1</accession>
<dbReference type="OrthoDB" id="4856898at2"/>
<dbReference type="EMBL" id="RBXT01000001">
    <property type="protein sequence ID" value="RKT78276.1"/>
    <property type="molecule type" value="Genomic_DNA"/>
</dbReference>
<dbReference type="Proteomes" id="UP000278440">
    <property type="component" value="Unassembled WGS sequence"/>
</dbReference>
<dbReference type="InterPro" id="IPR024726">
    <property type="entry name" value="FhuF_C"/>
</dbReference>
<evidence type="ECO:0000313" key="2">
    <source>
        <dbReference type="EMBL" id="MBB2985523.1"/>
    </source>
</evidence>
<dbReference type="Proteomes" id="UP000590811">
    <property type="component" value="Unassembled WGS sequence"/>
</dbReference>
<protein>
    <submittedName>
        <fullName evidence="3">FhuF-like iron-sulfur protein</fullName>
    </submittedName>
</protein>
<sequence>MGGTVDGTRPDAGTPPAVPTVAEVVRRVDGATPFVSVVTSSPGPTVRLDEVAAHVAAGSDPFAPWRGELNRRQEASAGRPVPPHVPAAFVLQWWCEVVATPLAGAVATGPWVLSPAPVAAGRETASVGLGFELAPALHPARVVVDADRWEVRPEPDRAHREAVARELYVEIASPVVAAFAPEVRMGSRQRWGVLHDTWGTAVRRAVGAAGGQVGPEPWRRSCCFVYLLPGAHECAACPRRQPPRGR</sequence>
<gene>
    <name evidence="3" type="ORF">DFJ68_1719</name>
    <name evidence="2" type="ORF">FHW14_000672</name>
</gene>
<reference evidence="2 5" key="2">
    <citation type="submission" date="2020-08" db="EMBL/GenBank/DDBJ databases">
        <title>Genomic Encyclopedia of Type Strains, Phase IV (KMG-V): Genome sequencing to study the core and pangenomes of soil and plant-associated prokaryotes.</title>
        <authorList>
            <person name="Whitman W."/>
        </authorList>
    </citation>
    <scope>NUCLEOTIDE SEQUENCE [LARGE SCALE GENOMIC DNA]</scope>
    <source>
        <strain evidence="2 5">B3ACCR2</strain>
    </source>
</reference>
<dbReference type="RefSeq" id="WP_147431533.1">
    <property type="nucleotide sequence ID" value="NZ_JACHVT010000002.1"/>
</dbReference>
<comment type="caution">
    <text evidence="3">The sequence shown here is derived from an EMBL/GenBank/DDBJ whole genome shotgun (WGS) entry which is preliminary data.</text>
</comment>
<evidence type="ECO:0000313" key="4">
    <source>
        <dbReference type="Proteomes" id="UP000278440"/>
    </source>
</evidence>
<organism evidence="3 4">
    <name type="scientific">Terracoccus luteus</name>
    <dbReference type="NCBI Taxonomy" id="53356"/>
    <lineage>
        <taxon>Bacteria</taxon>
        <taxon>Bacillati</taxon>
        <taxon>Actinomycetota</taxon>
        <taxon>Actinomycetes</taxon>
        <taxon>Micrococcales</taxon>
        <taxon>Intrasporangiaceae</taxon>
        <taxon>Terracoccus</taxon>
    </lineage>
</organism>
<reference evidence="3 4" key="1">
    <citation type="submission" date="2018-10" db="EMBL/GenBank/DDBJ databases">
        <title>Sequencing the genomes of 1000 actinobacteria strains.</title>
        <authorList>
            <person name="Klenk H.-P."/>
        </authorList>
    </citation>
    <scope>NUCLEOTIDE SEQUENCE [LARGE SCALE GENOMIC DNA]</scope>
    <source>
        <strain evidence="3 4">DSM 44267</strain>
    </source>
</reference>
<dbReference type="Pfam" id="PF11575">
    <property type="entry name" value="FhuF_C"/>
    <property type="match status" value="1"/>
</dbReference>